<dbReference type="EMBL" id="JAVRHL010000004">
    <property type="protein sequence ID" value="MDT0684253.1"/>
    <property type="molecule type" value="Genomic_DNA"/>
</dbReference>
<evidence type="ECO:0000256" key="1">
    <source>
        <dbReference type="SAM" id="SignalP"/>
    </source>
</evidence>
<gene>
    <name evidence="2" type="ORF">RM543_16330</name>
</gene>
<evidence type="ECO:0000313" key="2">
    <source>
        <dbReference type="EMBL" id="MDT0684253.1"/>
    </source>
</evidence>
<accession>A0ABU3DKY7</accession>
<keyword evidence="1" id="KW-0732">Signal</keyword>
<evidence type="ECO:0008006" key="4">
    <source>
        <dbReference type="Google" id="ProtNLM"/>
    </source>
</evidence>
<evidence type="ECO:0000313" key="3">
    <source>
        <dbReference type="Proteomes" id="UP001265259"/>
    </source>
</evidence>
<protein>
    <recommendedName>
        <fullName evidence="4">Arginine transporter</fullName>
    </recommendedName>
</protein>
<proteinExistence type="predicted"/>
<dbReference type="RefSeq" id="WP_311693572.1">
    <property type="nucleotide sequence ID" value="NZ_JAVRHL010000004.1"/>
</dbReference>
<name>A0ABU3DKY7_9RHOB</name>
<feature type="chain" id="PRO_5047336929" description="Arginine transporter" evidence="1">
    <location>
        <begin position="26"/>
        <end position="106"/>
    </location>
</feature>
<organism evidence="2 3">
    <name type="scientific">Tropicimonas omnivorans</name>
    <dbReference type="NCBI Taxonomy" id="3075590"/>
    <lineage>
        <taxon>Bacteria</taxon>
        <taxon>Pseudomonadati</taxon>
        <taxon>Pseudomonadota</taxon>
        <taxon>Alphaproteobacteria</taxon>
        <taxon>Rhodobacterales</taxon>
        <taxon>Roseobacteraceae</taxon>
        <taxon>Tropicimonas</taxon>
    </lineage>
</organism>
<feature type="signal peptide" evidence="1">
    <location>
        <begin position="1"/>
        <end position="25"/>
    </location>
</feature>
<comment type="caution">
    <text evidence="2">The sequence shown here is derived from an EMBL/GenBank/DDBJ whole genome shotgun (WGS) entry which is preliminary data.</text>
</comment>
<sequence>MKIITTAALSMALALPLATTMPSEAGAKQIERACMSGERPGSRPLCGCIQRVADQMLTRGDQRMASKFFKDPQKAQDTRQSGRADHSSFWLRYKAFGNTAASVCRG</sequence>
<keyword evidence="3" id="KW-1185">Reference proteome</keyword>
<reference evidence="2 3" key="1">
    <citation type="submission" date="2023-09" db="EMBL/GenBank/DDBJ databases">
        <authorList>
            <person name="Rey-Velasco X."/>
        </authorList>
    </citation>
    <scope>NUCLEOTIDE SEQUENCE [LARGE SCALE GENOMIC DNA]</scope>
    <source>
        <strain evidence="2 3">F158</strain>
    </source>
</reference>
<dbReference type="Proteomes" id="UP001265259">
    <property type="component" value="Unassembled WGS sequence"/>
</dbReference>